<dbReference type="InterPro" id="IPR055170">
    <property type="entry name" value="GFO_IDH_MocA-like_dom"/>
</dbReference>
<sequence>MSNYQRPLRLAMVGGGQDAFIGAVHRHAAALDGRYVLVAGALSSTPERSRESGAALGLSPERSYGTWQELLDGEKGRVDGAEVISIVTPNHLHFPVALAAVQAGFHVICDKPLVPTLKEAQELEAAVKQAGTAFAVTYNYSGYPMIRQAREMVRKGELGSVRKVIVEYHQGWLATEQTGKQAEWRTDPARSGPAGALGDIGTHAEQLATFVSGLTLEEVAAELTAFVPGRRLDDDASMLLRFEGGARGVLTVSQIEIGRENDLRLSVFGTKGSLSWRQEDPNHLLFDGLDRPRQILTRGGPGTGGAANAMTRLPAGHPEAFIEAFANIYRAVADDLAARERGAGVNPDYPTVKDGVQGVEFMTSVLESAAANGNWVSLKGSG</sequence>
<dbReference type="EMBL" id="MSTI01000156">
    <property type="protein sequence ID" value="OLV16054.1"/>
    <property type="molecule type" value="Genomic_DNA"/>
</dbReference>
<dbReference type="PANTHER" id="PTHR43708:SF3">
    <property type="entry name" value="OXIDOREDUCTASE"/>
    <property type="match status" value="1"/>
</dbReference>
<dbReference type="STRING" id="249408.BOO71_0013168"/>
<accession>A0A1U7NSZ9</accession>
<evidence type="ECO:0000313" key="4">
    <source>
        <dbReference type="Proteomes" id="UP000186607"/>
    </source>
</evidence>
<evidence type="ECO:0000259" key="1">
    <source>
        <dbReference type="Pfam" id="PF01408"/>
    </source>
</evidence>
<organism evidence="3 4">
    <name type="scientific">Deinococcus marmoris</name>
    <dbReference type="NCBI Taxonomy" id="249408"/>
    <lineage>
        <taxon>Bacteria</taxon>
        <taxon>Thermotogati</taxon>
        <taxon>Deinococcota</taxon>
        <taxon>Deinococci</taxon>
        <taxon>Deinococcales</taxon>
        <taxon>Deinococcaceae</taxon>
        <taxon>Deinococcus</taxon>
    </lineage>
</organism>
<feature type="domain" description="Gfo/Idh/MocA-like oxidoreductase N-terminal" evidence="1">
    <location>
        <begin position="9"/>
        <end position="138"/>
    </location>
</feature>
<dbReference type="PANTHER" id="PTHR43708">
    <property type="entry name" value="CONSERVED EXPRESSED OXIDOREDUCTASE (EUROFUNG)"/>
    <property type="match status" value="1"/>
</dbReference>
<dbReference type="Proteomes" id="UP000186607">
    <property type="component" value="Unassembled WGS sequence"/>
</dbReference>
<reference evidence="3 4" key="1">
    <citation type="submission" date="2017-01" db="EMBL/GenBank/DDBJ databases">
        <title>Genome Analysis of Deinococcus marmoris KOPRI26562.</title>
        <authorList>
            <person name="Kim J.H."/>
            <person name="Oh H.-M."/>
        </authorList>
    </citation>
    <scope>NUCLEOTIDE SEQUENCE [LARGE SCALE GENOMIC DNA]</scope>
    <source>
        <strain evidence="3 4">KOPRI26562</strain>
    </source>
</reference>
<dbReference type="Gene3D" id="3.40.50.720">
    <property type="entry name" value="NAD(P)-binding Rossmann-like Domain"/>
    <property type="match status" value="1"/>
</dbReference>
<dbReference type="AlphaFoldDB" id="A0A1U7NSZ9"/>
<keyword evidence="4" id="KW-1185">Reference proteome</keyword>
<dbReference type="eggNOG" id="COG0673">
    <property type="taxonomic scope" value="Bacteria"/>
</dbReference>
<dbReference type="InterPro" id="IPR036291">
    <property type="entry name" value="NAD(P)-bd_dom_sf"/>
</dbReference>
<dbReference type="Gene3D" id="3.30.360.10">
    <property type="entry name" value="Dihydrodipicolinate Reductase, domain 2"/>
    <property type="match status" value="1"/>
</dbReference>
<dbReference type="RefSeq" id="WP_075836316.1">
    <property type="nucleotide sequence ID" value="NZ_MSTI01000156.1"/>
</dbReference>
<evidence type="ECO:0000259" key="2">
    <source>
        <dbReference type="Pfam" id="PF22725"/>
    </source>
</evidence>
<name>A0A1U7NSZ9_9DEIO</name>
<dbReference type="InterPro" id="IPR000683">
    <property type="entry name" value="Gfo/Idh/MocA-like_OxRdtase_N"/>
</dbReference>
<protein>
    <submittedName>
        <fullName evidence="3">Nucleoside-diphosphate-sugar epimerase</fullName>
    </submittedName>
</protein>
<dbReference type="Pfam" id="PF22725">
    <property type="entry name" value="GFO_IDH_MocA_C3"/>
    <property type="match status" value="1"/>
</dbReference>
<dbReference type="InterPro" id="IPR051317">
    <property type="entry name" value="Gfo/Idh/MocA_oxidoreduct"/>
</dbReference>
<proteinExistence type="predicted"/>
<dbReference type="SUPFAM" id="SSF55347">
    <property type="entry name" value="Glyceraldehyde-3-phosphate dehydrogenase-like, C-terminal domain"/>
    <property type="match status" value="1"/>
</dbReference>
<comment type="caution">
    <text evidence="3">The sequence shown here is derived from an EMBL/GenBank/DDBJ whole genome shotgun (WGS) entry which is preliminary data.</text>
</comment>
<gene>
    <name evidence="3" type="ORF">BOO71_0013168</name>
</gene>
<evidence type="ECO:0000313" key="3">
    <source>
        <dbReference type="EMBL" id="OLV16054.1"/>
    </source>
</evidence>
<dbReference type="Pfam" id="PF01408">
    <property type="entry name" value="GFO_IDH_MocA"/>
    <property type="match status" value="1"/>
</dbReference>
<dbReference type="SUPFAM" id="SSF51735">
    <property type="entry name" value="NAD(P)-binding Rossmann-fold domains"/>
    <property type="match status" value="1"/>
</dbReference>
<dbReference type="GO" id="GO:0000166">
    <property type="term" value="F:nucleotide binding"/>
    <property type="evidence" value="ECO:0007669"/>
    <property type="project" value="InterPro"/>
</dbReference>
<dbReference type="OrthoDB" id="9783105at2"/>
<feature type="domain" description="GFO/IDH/MocA-like oxidoreductase" evidence="2">
    <location>
        <begin position="146"/>
        <end position="274"/>
    </location>
</feature>